<feature type="domain" description="Methylated-DNA-[protein]-cysteine S-methyltransferase DNA binding" evidence="2">
    <location>
        <begin position="10"/>
        <end position="86"/>
    </location>
</feature>
<sequence>MSVNSESPYTAIYTVVKRIPPGRVCTYGRIAALAGFPGQARMVGYALHALLGDNDVPWWRVINRIGRISNVYAADEQRARLEAEGVPVSDDYLIDLNRFLWVGDDDEE</sequence>
<reference evidence="4" key="1">
    <citation type="journal article" date="2011" name="BMC Genomics">
        <title>Complete genome sequence of the filamentous anoxygenic phototrophic bacterium Chloroflexus aurantiacus.</title>
        <authorList>
            <person name="Tang K.H."/>
            <person name="Barry K."/>
            <person name="Chertkov O."/>
            <person name="Dalin E."/>
            <person name="Han C.S."/>
            <person name="Hauser L.J."/>
            <person name="Honchak B.M."/>
            <person name="Karbach L.E."/>
            <person name="Land M.L."/>
            <person name="Lapidus A."/>
            <person name="Larimer F.W."/>
            <person name="Mikhailova N."/>
            <person name="Pitluck S."/>
            <person name="Pierson B.K."/>
            <person name="Blankenship R.E."/>
        </authorList>
    </citation>
    <scope>NUCLEOTIDE SEQUENCE [LARGE SCALE GENOMIC DNA]</scope>
    <source>
        <strain evidence="4">ATCC 29366 / DSM 635 / J-10-fl</strain>
    </source>
</reference>
<evidence type="ECO:0000313" key="3">
    <source>
        <dbReference type="EMBL" id="ABY34950.1"/>
    </source>
</evidence>
<dbReference type="KEGG" id="cau:Caur_1733"/>
<dbReference type="CDD" id="cd06445">
    <property type="entry name" value="ATase"/>
    <property type="match status" value="1"/>
</dbReference>
<dbReference type="EnsemblBacteria" id="ABY34950">
    <property type="protein sequence ID" value="ABY34950"/>
    <property type="gene ID" value="Caur_1733"/>
</dbReference>
<dbReference type="GO" id="GO:0003684">
    <property type="term" value="F:damaged DNA binding"/>
    <property type="evidence" value="ECO:0000318"/>
    <property type="project" value="GO_Central"/>
</dbReference>
<organism evidence="3 4">
    <name type="scientific">Chloroflexus aurantiacus (strain ATCC 29366 / DSM 635 / J-10-fl)</name>
    <dbReference type="NCBI Taxonomy" id="324602"/>
    <lineage>
        <taxon>Bacteria</taxon>
        <taxon>Bacillati</taxon>
        <taxon>Chloroflexota</taxon>
        <taxon>Chloroflexia</taxon>
        <taxon>Chloroflexales</taxon>
        <taxon>Chloroflexineae</taxon>
        <taxon>Chloroflexaceae</taxon>
        <taxon>Chloroflexus</taxon>
    </lineage>
</organism>
<gene>
    <name evidence="3" type="ordered locus">Caur_1733</name>
</gene>
<name>A9WCF9_CHLAA</name>
<protein>
    <submittedName>
        <fullName evidence="3">Methylated-DNA-(Protein)-cysteine S-methyltransferase DNA binding</fullName>
    </submittedName>
</protein>
<evidence type="ECO:0000256" key="1">
    <source>
        <dbReference type="ARBA" id="ARBA00022763"/>
    </source>
</evidence>
<dbReference type="SUPFAM" id="SSF46767">
    <property type="entry name" value="Methylated DNA-protein cysteine methyltransferase, C-terminal domain"/>
    <property type="match status" value="1"/>
</dbReference>
<accession>A9WCF9</accession>
<dbReference type="Gene3D" id="1.10.10.10">
    <property type="entry name" value="Winged helix-like DNA-binding domain superfamily/Winged helix DNA-binding domain"/>
    <property type="match status" value="1"/>
</dbReference>
<proteinExistence type="predicted"/>
<dbReference type="RefSeq" id="WP_012257604.1">
    <property type="nucleotide sequence ID" value="NC_010175.1"/>
</dbReference>
<dbReference type="PANTHER" id="PTHR42942:SF1">
    <property type="entry name" value="ALKYLTRANSFERASE-LIKE PROTEIN 1"/>
    <property type="match status" value="1"/>
</dbReference>
<dbReference type="EMBL" id="CP000909">
    <property type="protein sequence ID" value="ABY34950.1"/>
    <property type="molecule type" value="Genomic_DNA"/>
</dbReference>
<dbReference type="STRING" id="324602.Caur_1733"/>
<dbReference type="PANTHER" id="PTHR42942">
    <property type="entry name" value="6-O-METHYLGUANINE DNA METHYLTRANSFERASE"/>
    <property type="match status" value="1"/>
</dbReference>
<dbReference type="PATRIC" id="fig|324602.8.peg.1975"/>
<evidence type="ECO:0000259" key="2">
    <source>
        <dbReference type="Pfam" id="PF01035"/>
    </source>
</evidence>
<dbReference type="AlphaFoldDB" id="A9WCF9"/>
<dbReference type="InParanoid" id="A9WCF9"/>
<keyword evidence="1" id="KW-0227">DNA damage</keyword>
<dbReference type="Proteomes" id="UP000002008">
    <property type="component" value="Chromosome"/>
</dbReference>
<dbReference type="GO" id="GO:0003824">
    <property type="term" value="F:catalytic activity"/>
    <property type="evidence" value="ECO:0007669"/>
    <property type="project" value="InterPro"/>
</dbReference>
<dbReference type="GO" id="GO:0006281">
    <property type="term" value="P:DNA repair"/>
    <property type="evidence" value="ECO:0000318"/>
    <property type="project" value="GO_Central"/>
</dbReference>
<evidence type="ECO:0000313" key="4">
    <source>
        <dbReference type="Proteomes" id="UP000002008"/>
    </source>
</evidence>
<dbReference type="Pfam" id="PF01035">
    <property type="entry name" value="DNA_binding_1"/>
    <property type="match status" value="1"/>
</dbReference>
<dbReference type="InterPro" id="IPR036217">
    <property type="entry name" value="MethylDNA_cys_MeTrfase_DNAb"/>
</dbReference>
<dbReference type="eggNOG" id="COG3695">
    <property type="taxonomic scope" value="Bacteria"/>
</dbReference>
<dbReference type="HOGENOM" id="CLU_000445_52_5_0"/>
<dbReference type="InterPro" id="IPR036388">
    <property type="entry name" value="WH-like_DNA-bd_sf"/>
</dbReference>
<keyword evidence="4" id="KW-1185">Reference proteome</keyword>
<dbReference type="InterPro" id="IPR052520">
    <property type="entry name" value="ATL_DNA_repair"/>
</dbReference>
<dbReference type="InterPro" id="IPR014048">
    <property type="entry name" value="MethylDNA_cys_MeTrfase_DNA-bd"/>
</dbReference>